<feature type="compositionally biased region" description="Polar residues" evidence="9">
    <location>
        <begin position="284"/>
        <end position="296"/>
    </location>
</feature>
<dbReference type="Pfam" id="PF21797">
    <property type="entry name" value="CycT2-like_C"/>
    <property type="match status" value="1"/>
</dbReference>
<dbReference type="CDD" id="cd20538">
    <property type="entry name" value="CYCLIN_CCNT_rpt1"/>
    <property type="match status" value="1"/>
</dbReference>
<dbReference type="InterPro" id="IPR036915">
    <property type="entry name" value="Cyclin-like_sf"/>
</dbReference>
<dbReference type="CDD" id="cd20539">
    <property type="entry name" value="CYCLIN_CCNT_rpt2"/>
    <property type="match status" value="1"/>
</dbReference>
<dbReference type="InterPro" id="IPR043198">
    <property type="entry name" value="Cyclin/Ssn8"/>
</dbReference>
<protein>
    <submittedName>
        <fullName evidence="12">Cyclin-T1</fullName>
    </submittedName>
</protein>
<keyword evidence="11" id="KW-1185">Reference proteome</keyword>
<dbReference type="Pfam" id="PF00134">
    <property type="entry name" value="Cyclin_N"/>
    <property type="match status" value="1"/>
</dbReference>
<feature type="region of interest" description="Disordered" evidence="9">
    <location>
        <begin position="364"/>
        <end position="418"/>
    </location>
</feature>
<feature type="region of interest" description="Disordered" evidence="9">
    <location>
        <begin position="509"/>
        <end position="529"/>
    </location>
</feature>
<keyword evidence="4" id="KW-0805">Transcription regulation</keyword>
<dbReference type="Gene3D" id="1.10.472.10">
    <property type="entry name" value="Cyclin-like"/>
    <property type="match status" value="2"/>
</dbReference>
<dbReference type="RefSeq" id="XP_029646791.1">
    <property type="nucleotide sequence ID" value="XM_029790931.2"/>
</dbReference>
<accession>A0A6P7TAQ5</accession>
<evidence type="ECO:0000256" key="9">
    <source>
        <dbReference type="SAM" id="MobiDB-lite"/>
    </source>
</evidence>
<name>A0A6P7TAQ5_9MOLL</name>
<dbReference type="GO" id="GO:0016538">
    <property type="term" value="F:cyclin-dependent protein serine/threonine kinase regulator activity"/>
    <property type="evidence" value="ECO:0007669"/>
    <property type="project" value="InterPro"/>
</dbReference>
<dbReference type="AlphaFoldDB" id="A0A6P7TAQ5"/>
<feature type="region of interest" description="Disordered" evidence="9">
    <location>
        <begin position="541"/>
        <end position="569"/>
    </location>
</feature>
<feature type="domain" description="Cyclin-like" evidence="10">
    <location>
        <begin position="43"/>
        <end position="141"/>
    </location>
</feature>
<evidence type="ECO:0000256" key="1">
    <source>
        <dbReference type="ARBA" id="ARBA00004123"/>
    </source>
</evidence>
<keyword evidence="6" id="KW-0804">Transcription</keyword>
<reference evidence="12" key="1">
    <citation type="submission" date="2025-08" db="UniProtKB">
        <authorList>
            <consortium name="RefSeq"/>
        </authorList>
    </citation>
    <scope>IDENTIFICATION</scope>
</reference>
<feature type="compositionally biased region" description="Basic and acidic residues" evidence="9">
    <location>
        <begin position="394"/>
        <end position="404"/>
    </location>
</feature>
<dbReference type="Proteomes" id="UP000515154">
    <property type="component" value="Linkage group LG17"/>
</dbReference>
<evidence type="ECO:0000256" key="4">
    <source>
        <dbReference type="ARBA" id="ARBA00023015"/>
    </source>
</evidence>
<dbReference type="InterPro" id="IPR013763">
    <property type="entry name" value="Cyclin-like_dom"/>
</dbReference>
<evidence type="ECO:0000256" key="6">
    <source>
        <dbReference type="ARBA" id="ARBA00023163"/>
    </source>
</evidence>
<feature type="compositionally biased region" description="Polar residues" evidence="9">
    <location>
        <begin position="509"/>
        <end position="521"/>
    </location>
</feature>
<feature type="compositionally biased region" description="Low complexity" evidence="9">
    <location>
        <begin position="364"/>
        <end position="376"/>
    </location>
</feature>
<dbReference type="PANTHER" id="PTHR10026">
    <property type="entry name" value="CYCLIN"/>
    <property type="match status" value="1"/>
</dbReference>
<feature type="compositionally biased region" description="Basic and acidic residues" evidence="9">
    <location>
        <begin position="1"/>
        <end position="11"/>
    </location>
</feature>
<dbReference type="InterPro" id="IPR006671">
    <property type="entry name" value="Cyclin_N"/>
</dbReference>
<feature type="region of interest" description="Disordered" evidence="9">
    <location>
        <begin position="258"/>
        <end position="311"/>
    </location>
</feature>
<comment type="subcellular location">
    <subcellularLocation>
        <location evidence="1">Nucleus</location>
    </subcellularLocation>
</comment>
<comment type="similarity">
    <text evidence="2">Belongs to the cyclin family. Cyclin C subfamily.</text>
</comment>
<evidence type="ECO:0000256" key="2">
    <source>
        <dbReference type="ARBA" id="ARBA00008638"/>
    </source>
</evidence>
<evidence type="ECO:0000313" key="12">
    <source>
        <dbReference type="RefSeq" id="XP_029646791.1"/>
    </source>
</evidence>
<dbReference type="KEGG" id="osn:115220784"/>
<keyword evidence="7" id="KW-0539">Nucleus</keyword>
<dbReference type="FunFam" id="1.10.472.10:FF:000004">
    <property type="entry name" value="Cyclin T2"/>
    <property type="match status" value="1"/>
</dbReference>
<evidence type="ECO:0000259" key="10">
    <source>
        <dbReference type="SMART" id="SM00385"/>
    </source>
</evidence>
<dbReference type="GO" id="GO:0005634">
    <property type="term" value="C:nucleus"/>
    <property type="evidence" value="ECO:0007669"/>
    <property type="project" value="UniProtKB-SubCell"/>
</dbReference>
<feature type="compositionally biased region" description="Basic and acidic residues" evidence="9">
    <location>
        <begin position="260"/>
        <end position="282"/>
    </location>
</feature>
<keyword evidence="5 8" id="KW-0195">Cyclin</keyword>
<evidence type="ECO:0000256" key="5">
    <source>
        <dbReference type="ARBA" id="ARBA00023127"/>
    </source>
</evidence>
<evidence type="ECO:0000256" key="7">
    <source>
        <dbReference type="ARBA" id="ARBA00023242"/>
    </source>
</evidence>
<evidence type="ECO:0000256" key="3">
    <source>
        <dbReference type="ARBA" id="ARBA00022553"/>
    </source>
</evidence>
<organism evidence="11 12">
    <name type="scientific">Octopus sinensis</name>
    <name type="common">East Asian common octopus</name>
    <dbReference type="NCBI Taxonomy" id="2607531"/>
    <lineage>
        <taxon>Eukaryota</taxon>
        <taxon>Metazoa</taxon>
        <taxon>Spiralia</taxon>
        <taxon>Lophotrochozoa</taxon>
        <taxon>Mollusca</taxon>
        <taxon>Cephalopoda</taxon>
        <taxon>Coleoidea</taxon>
        <taxon>Octopodiformes</taxon>
        <taxon>Octopoda</taxon>
        <taxon>Incirrata</taxon>
        <taxon>Octopodidae</taxon>
        <taxon>Octopus</taxon>
    </lineage>
</organism>
<gene>
    <name evidence="12" type="primary">LOC115220784</name>
</gene>
<evidence type="ECO:0000313" key="11">
    <source>
        <dbReference type="Proteomes" id="UP000515154"/>
    </source>
</evidence>
<feature type="compositionally biased region" description="Low complexity" evidence="9">
    <location>
        <begin position="559"/>
        <end position="569"/>
    </location>
</feature>
<dbReference type="GO" id="GO:0006357">
    <property type="term" value="P:regulation of transcription by RNA polymerase II"/>
    <property type="evidence" value="ECO:0007669"/>
    <property type="project" value="InterPro"/>
</dbReference>
<dbReference type="SMART" id="SM00385">
    <property type="entry name" value="CYCLIN"/>
    <property type="match status" value="1"/>
</dbReference>
<evidence type="ECO:0000256" key="8">
    <source>
        <dbReference type="RuleBase" id="RU000383"/>
    </source>
</evidence>
<sequence length="666" mass="74173">MAGSEKEERWLFTKTDISHSPSTRGPDPLDPKKELHYRQMAANFIQEMGQKLQVTQLCINTAIVYMHRFYMLRCFQKFSRNQMGSVCLYLAAKVEEQPRKLEHVIKVAYVLQHRDGNLDTKSETYLMMTTELVRNENILLQTLGFDLTVDHPHTHVVKTCQMVRASKDLAQTSYFLATNSLHLTTMCLMYKPTVVACVCIHLASRWGSWELQSSAEGKPWYSYVEKSVTPDLLEELTIDFLEVLDGCPTRLKKKIMTWRSGRDKDDDKDKDGPPEKKSRLDIRGTSNSTAIGSSPGPSAESDFTKERLNIASSPSDRKVRFKVETPVKVLSQSEKSSFPLDSTAVGVPGVPATHAAASAAAAASVSSSSSSSSSSSNPKLDQRKKMHKSSVPRADSKSLSDRHSHIVRPHQNAPLKLTIKTPIPPCDGEAKLPGSSQVSGKWSNQNRLKLDNHTGSANVSMKQLHNSKVDYPPLDRMKDVNHMVNMKGHIDPYSQKSVTGRIDPMLQSSATSSKSHFNPNNAYPVVNPSCTSNDVQFDSTYRNSARRQKVCDTSQTPYKSGSKQQQLSASQSLRYNSYCQGSDLRLDNEKLIGHNLESNGSGLSNLHSSQALTNPLPSSVTLASASNATGGQEQFGELQMQIQQLIDIQKKNIREHRQKYTMDLHK</sequence>
<feature type="region of interest" description="Disordered" evidence="9">
    <location>
        <begin position="1"/>
        <end position="31"/>
    </location>
</feature>
<keyword evidence="3" id="KW-0597">Phosphoprotein</keyword>
<proteinExistence type="inferred from homology"/>
<dbReference type="SUPFAM" id="SSF47954">
    <property type="entry name" value="Cyclin-like"/>
    <property type="match status" value="2"/>
</dbReference>